<dbReference type="Gene3D" id="2.60.220.50">
    <property type="match status" value="1"/>
</dbReference>
<organism evidence="15 16">
    <name type="scientific">Pocillopora meandrina</name>
    <dbReference type="NCBI Taxonomy" id="46732"/>
    <lineage>
        <taxon>Eukaryota</taxon>
        <taxon>Metazoa</taxon>
        <taxon>Cnidaria</taxon>
        <taxon>Anthozoa</taxon>
        <taxon>Hexacorallia</taxon>
        <taxon>Scleractinia</taxon>
        <taxon>Astrocoeniina</taxon>
        <taxon>Pocilloporidae</taxon>
        <taxon>Pocillopora</taxon>
    </lineage>
</organism>
<comment type="caution">
    <text evidence="10">Lacks conserved residue(s) required for the propagation of feature annotation.</text>
</comment>
<dbReference type="Pfam" id="PF01477">
    <property type="entry name" value="PLAT"/>
    <property type="match status" value="1"/>
</dbReference>
<evidence type="ECO:0000259" key="13">
    <source>
        <dbReference type="PROSITE" id="PS50221"/>
    </source>
</evidence>
<dbReference type="GO" id="GO:0016020">
    <property type="term" value="C:membrane"/>
    <property type="evidence" value="ECO:0007669"/>
    <property type="project" value="UniProtKB-SubCell"/>
</dbReference>
<keyword evidence="6 11" id="KW-0472">Membrane</keyword>
<evidence type="ECO:0000256" key="11">
    <source>
        <dbReference type="SAM" id="Phobius"/>
    </source>
</evidence>
<feature type="domain" description="GAIN-B" evidence="13">
    <location>
        <begin position="864"/>
        <end position="994"/>
    </location>
</feature>
<evidence type="ECO:0008006" key="17">
    <source>
        <dbReference type="Google" id="ProtNLM"/>
    </source>
</evidence>
<gene>
    <name evidence="15" type="ORF">PMEA_00010348</name>
</gene>
<keyword evidence="5 11" id="KW-1133">Transmembrane helix</keyword>
<protein>
    <recommendedName>
        <fullName evidence="17">Polycystic kidney disease protein 1-like 2</fullName>
    </recommendedName>
</protein>
<feature type="transmembrane region" description="Helical" evidence="11">
    <location>
        <begin position="1801"/>
        <end position="1819"/>
    </location>
</feature>
<feature type="domain" description="REJ" evidence="14">
    <location>
        <begin position="15"/>
        <end position="750"/>
    </location>
</feature>
<comment type="subcellular location">
    <subcellularLocation>
        <location evidence="1">Membrane</location>
        <topology evidence="1">Multi-pass membrane protein</topology>
    </subcellularLocation>
</comment>
<dbReference type="InterPro" id="IPR014010">
    <property type="entry name" value="REJ_dom"/>
</dbReference>
<dbReference type="Gene3D" id="2.60.60.20">
    <property type="entry name" value="PLAT/LH2 domain"/>
    <property type="match status" value="1"/>
</dbReference>
<evidence type="ECO:0000259" key="14">
    <source>
        <dbReference type="PROSITE" id="PS51111"/>
    </source>
</evidence>
<name>A0AAU9VRW0_9CNID</name>
<feature type="transmembrane region" description="Helical" evidence="11">
    <location>
        <begin position="1220"/>
        <end position="1238"/>
    </location>
</feature>
<dbReference type="InterPro" id="IPR013122">
    <property type="entry name" value="PKD1_2_channel"/>
</dbReference>
<keyword evidence="4" id="KW-0732">Signal</keyword>
<dbReference type="Pfam" id="PF08016">
    <property type="entry name" value="PKD_channel"/>
    <property type="match status" value="1"/>
</dbReference>
<feature type="non-terminal residue" evidence="15">
    <location>
        <position position="1"/>
    </location>
</feature>
<feature type="domain" description="PLAT" evidence="12">
    <location>
        <begin position="1056"/>
        <end position="1173"/>
    </location>
</feature>
<evidence type="ECO:0000256" key="10">
    <source>
        <dbReference type="PROSITE-ProRule" id="PRU00152"/>
    </source>
</evidence>
<dbReference type="InterPro" id="IPR046338">
    <property type="entry name" value="GAIN_dom_sf"/>
</dbReference>
<feature type="transmembrane region" description="Helical" evidence="11">
    <location>
        <begin position="1750"/>
        <end position="1768"/>
    </location>
</feature>
<dbReference type="PROSITE" id="PS50221">
    <property type="entry name" value="GAIN_B"/>
    <property type="match status" value="1"/>
</dbReference>
<evidence type="ECO:0000256" key="5">
    <source>
        <dbReference type="ARBA" id="ARBA00022989"/>
    </source>
</evidence>
<evidence type="ECO:0000259" key="12">
    <source>
        <dbReference type="PROSITE" id="PS50095"/>
    </source>
</evidence>
<evidence type="ECO:0000256" key="1">
    <source>
        <dbReference type="ARBA" id="ARBA00004141"/>
    </source>
</evidence>
<dbReference type="Pfam" id="PF01825">
    <property type="entry name" value="GPS"/>
    <property type="match status" value="1"/>
</dbReference>
<feature type="transmembrane region" description="Helical" evidence="11">
    <location>
        <begin position="1908"/>
        <end position="1927"/>
    </location>
</feature>
<dbReference type="PRINTS" id="PR01433">
    <property type="entry name" value="POLYCYSTIN2"/>
</dbReference>
<keyword evidence="3 11" id="KW-0812">Transmembrane</keyword>
<dbReference type="InterPro" id="IPR000203">
    <property type="entry name" value="GPS"/>
</dbReference>
<dbReference type="Pfam" id="PF20519">
    <property type="entry name" value="Polycystin_dom"/>
    <property type="match status" value="1"/>
</dbReference>
<accession>A0AAU9VRW0</accession>
<dbReference type="InterPro" id="IPR003915">
    <property type="entry name" value="PKD_2"/>
</dbReference>
<feature type="transmembrane region" description="Helical" evidence="11">
    <location>
        <begin position="1353"/>
        <end position="1380"/>
    </location>
</feature>
<dbReference type="PANTHER" id="PTHR10877">
    <property type="entry name" value="POLYCYSTIN FAMILY MEMBER"/>
    <property type="match status" value="1"/>
</dbReference>
<feature type="transmembrane region" description="Helical" evidence="11">
    <location>
        <begin position="1709"/>
        <end position="1730"/>
    </location>
</feature>
<dbReference type="GO" id="GO:0050982">
    <property type="term" value="P:detection of mechanical stimulus"/>
    <property type="evidence" value="ECO:0007669"/>
    <property type="project" value="TreeGrafter"/>
</dbReference>
<dbReference type="SMART" id="SM00308">
    <property type="entry name" value="LH2"/>
    <property type="match status" value="1"/>
</dbReference>
<keyword evidence="8" id="KW-0325">Glycoprotein</keyword>
<dbReference type="GO" id="GO:0005262">
    <property type="term" value="F:calcium channel activity"/>
    <property type="evidence" value="ECO:0007669"/>
    <property type="project" value="TreeGrafter"/>
</dbReference>
<evidence type="ECO:0000256" key="6">
    <source>
        <dbReference type="ARBA" id="ARBA00023136"/>
    </source>
</evidence>
<dbReference type="EMBL" id="CALNXJ010000002">
    <property type="protein sequence ID" value="CAH3033877.1"/>
    <property type="molecule type" value="Genomic_DNA"/>
</dbReference>
<keyword evidence="16" id="KW-1185">Reference proteome</keyword>
<proteinExistence type="inferred from homology"/>
<comment type="caution">
    <text evidence="15">The sequence shown here is derived from an EMBL/GenBank/DDBJ whole genome shotgun (WGS) entry which is preliminary data.</text>
</comment>
<evidence type="ECO:0000256" key="2">
    <source>
        <dbReference type="ARBA" id="ARBA00007200"/>
    </source>
</evidence>
<dbReference type="InterPro" id="IPR046791">
    <property type="entry name" value="Polycystin_dom"/>
</dbReference>
<dbReference type="SUPFAM" id="SSF49723">
    <property type="entry name" value="Lipase/lipooxygenase domain (PLAT/LH2 domain)"/>
    <property type="match status" value="1"/>
</dbReference>
<evidence type="ECO:0000256" key="4">
    <source>
        <dbReference type="ARBA" id="ARBA00022729"/>
    </source>
</evidence>
<dbReference type="PANTHER" id="PTHR10877:SF150">
    <property type="entry name" value="REJ DOMAIN-CONTAINING PROTEIN"/>
    <property type="match status" value="1"/>
</dbReference>
<feature type="disulfide bond" evidence="9">
    <location>
        <begin position="1549"/>
        <end position="1563"/>
    </location>
</feature>
<feature type="transmembrane region" description="Helical" evidence="11">
    <location>
        <begin position="1449"/>
        <end position="1471"/>
    </location>
</feature>
<dbReference type="InterPro" id="IPR001024">
    <property type="entry name" value="PLAT/LH2_dom"/>
</dbReference>
<feature type="transmembrane region" description="Helical" evidence="11">
    <location>
        <begin position="1839"/>
        <end position="1861"/>
    </location>
</feature>
<dbReference type="InterPro" id="IPR036392">
    <property type="entry name" value="PLAT/LH2_dom_sf"/>
</dbReference>
<evidence type="ECO:0000256" key="7">
    <source>
        <dbReference type="ARBA" id="ARBA00023157"/>
    </source>
</evidence>
<evidence type="ECO:0000256" key="3">
    <source>
        <dbReference type="ARBA" id="ARBA00022692"/>
    </source>
</evidence>
<sequence length="2050" mass="230743">DLLFLSDDQCHSLDVSLPNVSPNAPPDSSIYRSSQFIILSEANLSCDISHMTTFSWSVYRLGQEDILFLSRNSSSELQITPRLLPVGEFLVQLNVSMIGTAVFGVSQGYLKVVSSPLVASIAGGSKVARGLNRTLIFDASLSYDPDEENQKSLGLNFSWLCREELAKDLNRSVEAGCYYRTSDEEFAGHELRVNSNLMVENTSYFITVLVTKGERQAEFTQEVFIVPGNPPEVQVRCVENCEAKLNPSGRMALQGMCTGTSCHGNLIFKWTVLKEMNNTLNSSQWTEVLEIQELISTRVSSKCFVTKPGVLTPGTRYKFILTAQRPGGHRGYSEYHVTSNSLPFGGVCNVSPTSGVTLITEFTFTCMNWQDPDLQLQYEFIYLINKNILNVAYKGVKTSVTIKLPAGERRNNFTIDFRVRVANMLGVFTEVRTPVQVLEPSIEQVNLSDIVQNLTTGDESELKYLIQSGDESRALQLTAAAISVVDFIALAKTTESQAHELSEKRTMMKSSIIQLLSTIPVDTIVRVQQVSNVIASASTVVDEVTVEAQKDATDALGKMTSVLKLGSTAGERYDSLFDGAMSLVNGLGSILRVVSHEASVYDSHSRGKSHTKASFITTDERLPRKSRRLASRSRTSLPYLWARRNKRGASDAQLQARIHVESILQSLKEIGNIILSRTLVGEEPKKLSAHAMSLLVLREEPDMLAKTILTNKGNSFQLTSLPIQLANVTQYIDSQMVTTDFTPFSWDPSGSRVTTAVSSFELKNSSGDPLNATELTAPIAIRLQNLQEFANTSQSHYVGANRTVFYKLNVNQTGMALMLKIRSESNETKFLVTVKYGKRSVINSDLNLTIPDHSSCDKIPDGYVNCSHDPYMVFMNQEFVESKGLGYYYISLTAVSRISEISRVRRCSKQSCVQYKESPTKGASFSVPQYREGDENYTIQVMLAACLYWNVEISQWTSDGCKVSEVTNEDYIHCSCNHLSAFGGQLLVAPTPIDFDKVFTELVRLPDSGNFAVIITVGCVFGLYLGLLLWARRNDKLDLVKVGERALIGVPVPWYHFVEVQVFTGIWRNSGTTANVFIVLEGELGTSRPYHLKHDSCIPFARGSIISFVISIPVDIGTIKSVRVWHDNAGTSPSWFLNQIKVSDLFSKIQRNFVCFTWLAVDKGDGLIDRTFRFTTADDRGIDFSSYVQNRIAEEVSDLHLWFSVAARPPRYRFSRVQRLSCCLVLLLTIMLTSAMFYEHRTAMDDTQGSLRLGRFVVNFREFIIGVESLMVVFPAYTLSVQLFARTQSSNENKQMALKTNARTKFNEIKREFSFPRWFICVPWLLCFLLTTCAAAFVIFYSLQWGIDRSEQWLISVAMSILLDLFVTEPAQIIVVAFILPHLFKRGPDTSTWISGPVDTEVYLEDIKVGGLGYDEVEKEENKTPKPLTKRKLRRARAARMREMYMYQALRNIVSYLLYLLILLIVCYGGRSKHGYMMTSSMKNTFGELNTISNRFNTWNWLRDVLVPGLFEDGKDVTSNSSRLYIGDGDAVLVGMPRLRQLRVKEGSCDVSIQELTTSLNSCVATYTFSNEDKTSSHGKKWRLFSSFSNESLLSLPQVCPSAWHYSSAQQTLNLPLWGKLHLFNFYGEGGYLAELGYDKTTALNVISELNLFDWIDRFTSALIFECAVFNSQVNLFSVIWILTEFSPSGLVVSNHVIHTMHIYDISGGYSTVTITCQLLLVVYIIYFVIKETRKMITGIRLYFSRFINWVEILQTISVIFFLIAHIMKETELFATTAKLEKNTFQFISFDWGVVLQDLETVFLSLLMFLNTLKLLYLLKFNPRVRHLFYVMRGSARELIHCSVVFAVFMFGCIHVGYILFGRELYSFSSPFLVLQSLLVEGVIGGGVDYFNDCCTVIGPVYFTALKLGLNLICINIFVSVLVYNYGHIGELSRGKFGLGHLVIMKMKELLSCVGDRLGANEDKSADLANTEIEEDILPEAAEILARLDRINHLLNVHYAEEFCEDLELFSLWFDLHMQARKSKDLQENWCDVPESFESAEEEDKVEAKG</sequence>
<evidence type="ECO:0000313" key="15">
    <source>
        <dbReference type="EMBL" id="CAH3033877.1"/>
    </source>
</evidence>
<feature type="transmembrane region" description="Helical" evidence="11">
    <location>
        <begin position="1318"/>
        <end position="1341"/>
    </location>
</feature>
<dbReference type="PROSITE" id="PS51111">
    <property type="entry name" value="REJ"/>
    <property type="match status" value="1"/>
</dbReference>
<dbReference type="InterPro" id="IPR002859">
    <property type="entry name" value="PKD/REJ-like"/>
</dbReference>
<dbReference type="Proteomes" id="UP001159428">
    <property type="component" value="Unassembled WGS sequence"/>
</dbReference>
<dbReference type="InterPro" id="IPR057244">
    <property type="entry name" value="GAIN_B"/>
</dbReference>
<evidence type="ECO:0000256" key="8">
    <source>
        <dbReference type="ARBA" id="ARBA00023180"/>
    </source>
</evidence>
<feature type="transmembrane region" description="Helical" evidence="11">
    <location>
        <begin position="1011"/>
        <end position="1031"/>
    </location>
</feature>
<dbReference type="SMART" id="SM00303">
    <property type="entry name" value="GPS"/>
    <property type="match status" value="1"/>
</dbReference>
<keyword evidence="7" id="KW-1015">Disulfide bond</keyword>
<feature type="transmembrane region" description="Helical" evidence="11">
    <location>
        <begin position="1263"/>
        <end position="1285"/>
    </location>
</feature>
<evidence type="ECO:0000313" key="16">
    <source>
        <dbReference type="Proteomes" id="UP001159428"/>
    </source>
</evidence>
<reference evidence="15 16" key="1">
    <citation type="submission" date="2022-05" db="EMBL/GenBank/DDBJ databases">
        <authorList>
            <consortium name="Genoscope - CEA"/>
            <person name="William W."/>
        </authorList>
    </citation>
    <scope>NUCLEOTIDE SEQUENCE [LARGE SCALE GENOMIC DNA]</scope>
</reference>
<evidence type="ECO:0000256" key="9">
    <source>
        <dbReference type="PIRSR" id="PIRSR603915-2"/>
    </source>
</evidence>
<dbReference type="InterPro" id="IPR051223">
    <property type="entry name" value="Polycystin"/>
</dbReference>
<dbReference type="GO" id="GO:0005509">
    <property type="term" value="F:calcium ion binding"/>
    <property type="evidence" value="ECO:0007669"/>
    <property type="project" value="InterPro"/>
</dbReference>
<dbReference type="PROSITE" id="PS50095">
    <property type="entry name" value="PLAT"/>
    <property type="match status" value="1"/>
</dbReference>
<comment type="similarity">
    <text evidence="2">Belongs to the polycystin family.</text>
</comment>
<dbReference type="Pfam" id="PF02010">
    <property type="entry name" value="REJ"/>
    <property type="match status" value="1"/>
</dbReference>